<evidence type="ECO:0000256" key="4">
    <source>
        <dbReference type="ARBA" id="ARBA00022525"/>
    </source>
</evidence>
<dbReference type="GO" id="GO:0005576">
    <property type="term" value="C:extracellular region"/>
    <property type="evidence" value="ECO:0007669"/>
    <property type="project" value="UniProtKB-SubCell"/>
</dbReference>
<evidence type="ECO:0000256" key="3">
    <source>
        <dbReference type="ARBA" id="ARBA00022471"/>
    </source>
</evidence>
<reference evidence="7 8" key="1">
    <citation type="submission" date="2018-10" db="EMBL/GenBank/DDBJ databases">
        <title>A high-quality apple genome assembly.</title>
        <authorList>
            <person name="Hu J."/>
        </authorList>
    </citation>
    <scope>NUCLEOTIDE SEQUENCE [LARGE SCALE GENOMIC DNA]</scope>
    <source>
        <strain evidence="8">cv. HFTH1</strain>
        <tissue evidence="7">Young leaf</tissue>
    </source>
</reference>
<feature type="signal peptide" evidence="6">
    <location>
        <begin position="1"/>
        <end position="25"/>
    </location>
</feature>
<evidence type="ECO:0000313" key="7">
    <source>
        <dbReference type="EMBL" id="RXI02220.1"/>
    </source>
</evidence>
<keyword evidence="3 6" id="KW-0713">Self-incompatibility</keyword>
<dbReference type="InterPro" id="IPR010264">
    <property type="entry name" value="Self-incomp_S1"/>
</dbReference>
<evidence type="ECO:0000256" key="6">
    <source>
        <dbReference type="RuleBase" id="RU367044"/>
    </source>
</evidence>
<comment type="similarity">
    <text evidence="2 6">Belongs to the plant self-incompatibility (S1) protein family.</text>
</comment>
<dbReference type="AlphaFoldDB" id="A0A498K223"/>
<comment type="caution">
    <text evidence="7">The sequence shown here is derived from an EMBL/GenBank/DDBJ whole genome shotgun (WGS) entry which is preliminary data.</text>
</comment>
<dbReference type="EMBL" id="RDQH01000330">
    <property type="protein sequence ID" value="RXI02220.1"/>
    <property type="molecule type" value="Genomic_DNA"/>
</dbReference>
<protein>
    <recommendedName>
        <fullName evidence="6">S-protein homolog</fullName>
    </recommendedName>
</protein>
<evidence type="ECO:0000256" key="1">
    <source>
        <dbReference type="ARBA" id="ARBA00004613"/>
    </source>
</evidence>
<keyword evidence="8" id="KW-1185">Reference proteome</keyword>
<name>A0A498K223_MALDO</name>
<keyword evidence="5 6" id="KW-0732">Signal</keyword>
<dbReference type="PANTHER" id="PTHR31232:SF43">
    <property type="entry name" value="S-PROTEIN HOMOLOG 29-RELATED"/>
    <property type="match status" value="1"/>
</dbReference>
<feature type="chain" id="PRO_5025098139" description="S-protein homolog" evidence="6">
    <location>
        <begin position="26"/>
        <end position="157"/>
    </location>
</feature>
<proteinExistence type="inferred from homology"/>
<gene>
    <name evidence="7" type="ORF">DVH24_026750</name>
</gene>
<sequence length="157" mass="17695">MASFAGNVMLLPLALLFTLTICASGHYSLFPTIHVRVINKLSNSLTLTVHCKSADDDIGVKVLAPDGFFEFKFRSHVVKSTQFYCSFQWPDVLKWFDVYTQERDMNKCTKCYWSITQDKPCRVMVIEEDEEDGEGTRPFGSSLTSGSIGTLKLSEFA</sequence>
<accession>A0A498K223</accession>
<evidence type="ECO:0000256" key="5">
    <source>
        <dbReference type="ARBA" id="ARBA00022729"/>
    </source>
</evidence>
<evidence type="ECO:0000313" key="8">
    <source>
        <dbReference type="Proteomes" id="UP000290289"/>
    </source>
</evidence>
<dbReference type="Proteomes" id="UP000290289">
    <property type="component" value="Chromosome 4"/>
</dbReference>
<dbReference type="GO" id="GO:0060320">
    <property type="term" value="P:rejection of self pollen"/>
    <property type="evidence" value="ECO:0007669"/>
    <property type="project" value="UniProtKB-KW"/>
</dbReference>
<dbReference type="PANTHER" id="PTHR31232">
    <property type="match status" value="1"/>
</dbReference>
<keyword evidence="4 6" id="KW-0964">Secreted</keyword>
<organism evidence="7 8">
    <name type="scientific">Malus domestica</name>
    <name type="common">Apple</name>
    <name type="synonym">Pyrus malus</name>
    <dbReference type="NCBI Taxonomy" id="3750"/>
    <lineage>
        <taxon>Eukaryota</taxon>
        <taxon>Viridiplantae</taxon>
        <taxon>Streptophyta</taxon>
        <taxon>Embryophyta</taxon>
        <taxon>Tracheophyta</taxon>
        <taxon>Spermatophyta</taxon>
        <taxon>Magnoliopsida</taxon>
        <taxon>eudicotyledons</taxon>
        <taxon>Gunneridae</taxon>
        <taxon>Pentapetalae</taxon>
        <taxon>rosids</taxon>
        <taxon>fabids</taxon>
        <taxon>Rosales</taxon>
        <taxon>Rosaceae</taxon>
        <taxon>Amygdaloideae</taxon>
        <taxon>Maleae</taxon>
        <taxon>Malus</taxon>
    </lineage>
</organism>
<dbReference type="Pfam" id="PF05938">
    <property type="entry name" value="Self-incomp_S1"/>
    <property type="match status" value="1"/>
</dbReference>
<comment type="subcellular location">
    <subcellularLocation>
        <location evidence="1 6">Secreted</location>
    </subcellularLocation>
</comment>
<evidence type="ECO:0000256" key="2">
    <source>
        <dbReference type="ARBA" id="ARBA00005581"/>
    </source>
</evidence>